<name>A0A8T2R294_CERRI</name>
<dbReference type="InterPro" id="IPR043519">
    <property type="entry name" value="NT_sf"/>
</dbReference>
<accession>A0A8T2R294</accession>
<dbReference type="GO" id="GO:0031123">
    <property type="term" value="P:RNA 3'-end processing"/>
    <property type="evidence" value="ECO:0007669"/>
    <property type="project" value="TreeGrafter"/>
</dbReference>
<dbReference type="Pfam" id="PF22600">
    <property type="entry name" value="MTPAP-like_central"/>
    <property type="match status" value="1"/>
</dbReference>
<dbReference type="PANTHER" id="PTHR12271">
    <property type="entry name" value="POLY A POLYMERASE CID PAP -RELATED"/>
    <property type="match status" value="1"/>
</dbReference>
<organism evidence="2 3">
    <name type="scientific">Ceratopteris richardii</name>
    <name type="common">Triangle waterfern</name>
    <dbReference type="NCBI Taxonomy" id="49495"/>
    <lineage>
        <taxon>Eukaryota</taxon>
        <taxon>Viridiplantae</taxon>
        <taxon>Streptophyta</taxon>
        <taxon>Embryophyta</taxon>
        <taxon>Tracheophyta</taxon>
        <taxon>Polypodiopsida</taxon>
        <taxon>Polypodiidae</taxon>
        <taxon>Polypodiales</taxon>
        <taxon>Pteridineae</taxon>
        <taxon>Pteridaceae</taxon>
        <taxon>Parkerioideae</taxon>
        <taxon>Ceratopteris</taxon>
    </lineage>
</organism>
<dbReference type="EMBL" id="CM035435">
    <property type="protein sequence ID" value="KAH7290136.1"/>
    <property type="molecule type" value="Genomic_DNA"/>
</dbReference>
<dbReference type="Gene3D" id="3.30.460.10">
    <property type="entry name" value="Beta Polymerase, domain 2"/>
    <property type="match status" value="1"/>
</dbReference>
<dbReference type="Gene3D" id="1.10.1410.10">
    <property type="match status" value="1"/>
</dbReference>
<sequence>MGILEEAVVSELRLANVQSILPKNLRDALEHQFEDVFSALQPTAQDYQARKIAVDFINNLAREKLSVGDVRKHYGICNAQAFGSFTMNMFTSTSDLDISLNVERGSDSLSRQDGISLLKKLTKLLYKFQSSGIVQDIQPVLRAKVPVVKFVLSKTGIECDISVENRDGILKSELLRVFSSIDSRFRKLCFLLKAWANANGINSSKDNTLNSLSLILLAALHLQTRVPAILPPFSMLFKGEDSIRPLHVAFLAERQANAYKNYGKHNNESVVQLFNSFLTKMMAVKDLWQEGLCASAYKGSWVLTSSPSWIYVEDFTDLSQNAARAVNSAGFEAIYECFEQTSIYLRDYFLGLEEAQSLRKLLFDLRIESAVHKRKRNKKAGLIATNTAHIQDLSGNTVLGFKEQRIEQRPVHRSAQIIEQAAEIIERNYLPQVGYPYLGHHTIPVGSLGLLSEHPAKRFKVAHAEYNHGLSTHVGREALPQEFVRVPADVYFQSSSRDRGPLRDYRDTRFLVGEQRFHEPLSTLEMDKQRKMLGIRVPDAEYTGAPYFLPRFSIGTPSINETFRDLPPVGGLNRGLTYGHVSRLYDHF</sequence>
<dbReference type="GO" id="GO:0016779">
    <property type="term" value="F:nucleotidyltransferase activity"/>
    <property type="evidence" value="ECO:0007669"/>
    <property type="project" value="TreeGrafter"/>
</dbReference>
<dbReference type="EMBL" id="CM035435">
    <property type="protein sequence ID" value="KAH7290130.1"/>
    <property type="molecule type" value="Genomic_DNA"/>
</dbReference>
<dbReference type="EMBL" id="CM035435">
    <property type="protein sequence ID" value="KAH7290135.1"/>
    <property type="molecule type" value="Genomic_DNA"/>
</dbReference>
<evidence type="ECO:0000259" key="1">
    <source>
        <dbReference type="Pfam" id="PF22600"/>
    </source>
</evidence>
<dbReference type="Proteomes" id="UP000825935">
    <property type="component" value="Chromosome 30"/>
</dbReference>
<protein>
    <recommendedName>
        <fullName evidence="1">Poly(A) RNA polymerase mitochondrial-like central palm domain-containing protein</fullName>
    </recommendedName>
</protein>
<reference evidence="2" key="1">
    <citation type="submission" date="2021-08" db="EMBL/GenBank/DDBJ databases">
        <title>WGS assembly of Ceratopteris richardii.</title>
        <authorList>
            <person name="Marchant D.B."/>
            <person name="Chen G."/>
            <person name="Jenkins J."/>
            <person name="Shu S."/>
            <person name="Leebens-Mack J."/>
            <person name="Grimwood J."/>
            <person name="Schmutz J."/>
            <person name="Soltis P."/>
            <person name="Soltis D."/>
            <person name="Chen Z.-H."/>
        </authorList>
    </citation>
    <scope>NUCLEOTIDE SEQUENCE</scope>
    <source>
        <strain evidence="2">Whitten #5841</strain>
        <tissue evidence="2">Leaf</tissue>
    </source>
</reference>
<dbReference type="EMBL" id="CM035435">
    <property type="protein sequence ID" value="KAH7290132.1"/>
    <property type="molecule type" value="Genomic_DNA"/>
</dbReference>
<dbReference type="AlphaFoldDB" id="A0A8T2R294"/>
<dbReference type="PANTHER" id="PTHR12271:SF134">
    <property type="entry name" value="NUCLEOTIDYLTRANSFERASE FAMILY PROTEIN"/>
    <property type="match status" value="1"/>
</dbReference>
<dbReference type="SUPFAM" id="SSF81301">
    <property type="entry name" value="Nucleotidyltransferase"/>
    <property type="match status" value="1"/>
</dbReference>
<dbReference type="InterPro" id="IPR054708">
    <property type="entry name" value="MTPAP-like_central"/>
</dbReference>
<dbReference type="SUPFAM" id="SSF81631">
    <property type="entry name" value="PAP/OAS1 substrate-binding domain"/>
    <property type="match status" value="1"/>
</dbReference>
<evidence type="ECO:0000313" key="2">
    <source>
        <dbReference type="EMBL" id="KAH7290137.1"/>
    </source>
</evidence>
<dbReference type="CDD" id="cd05402">
    <property type="entry name" value="NT_PAP_TUTase"/>
    <property type="match status" value="1"/>
</dbReference>
<dbReference type="OrthoDB" id="2274644at2759"/>
<dbReference type="EMBL" id="CM035435">
    <property type="protein sequence ID" value="KAH7290137.1"/>
    <property type="molecule type" value="Genomic_DNA"/>
</dbReference>
<feature type="domain" description="Poly(A) RNA polymerase mitochondrial-like central palm" evidence="1">
    <location>
        <begin position="29"/>
        <end position="179"/>
    </location>
</feature>
<comment type="caution">
    <text evidence="2">The sequence shown here is derived from an EMBL/GenBank/DDBJ whole genome shotgun (WGS) entry which is preliminary data.</text>
</comment>
<gene>
    <name evidence="2" type="ORF">KP509_30G033400</name>
</gene>
<evidence type="ECO:0000313" key="3">
    <source>
        <dbReference type="Proteomes" id="UP000825935"/>
    </source>
</evidence>
<proteinExistence type="predicted"/>
<keyword evidence="3" id="KW-1185">Reference proteome</keyword>
<dbReference type="EMBL" id="CM035435">
    <property type="protein sequence ID" value="KAH7290138.1"/>
    <property type="molecule type" value="Genomic_DNA"/>
</dbReference>